<protein>
    <recommendedName>
        <fullName evidence="4">Mitochondrial outer membrane protein OM14 C-terminal domain-containing protein</fullName>
    </recommendedName>
</protein>
<gene>
    <name evidence="2" type="ORF">G6O67_004623</name>
</gene>
<dbReference type="Proteomes" id="UP000557566">
    <property type="component" value="Unassembled WGS sequence"/>
</dbReference>
<organism evidence="2 3">
    <name type="scientific">Ophiocordyceps sinensis</name>
    <dbReference type="NCBI Taxonomy" id="72228"/>
    <lineage>
        <taxon>Eukaryota</taxon>
        <taxon>Fungi</taxon>
        <taxon>Dikarya</taxon>
        <taxon>Ascomycota</taxon>
        <taxon>Pezizomycotina</taxon>
        <taxon>Sordariomycetes</taxon>
        <taxon>Hypocreomycetidae</taxon>
        <taxon>Hypocreales</taxon>
        <taxon>Ophiocordycipitaceae</taxon>
        <taxon>Ophiocordyceps</taxon>
    </lineage>
</organism>
<sequence length="135" mass="14268">MPSVRTVSSDFLDQEIKTETQADRRDREAAAAAAARAKAAKAKDDVVHKARKTDSWLTQHFADISDGNAGALVLINLAAVIGLSSYMGYRAWGLYERGSLDWKTAGTGLGILAAVGAVESVIGGYLSKSKKKGSP</sequence>
<name>A0A8H4PPT2_9HYPO</name>
<comment type="caution">
    <text evidence="2">The sequence shown here is derived from an EMBL/GenBank/DDBJ whole genome shotgun (WGS) entry which is preliminary data.</text>
</comment>
<evidence type="ECO:0000256" key="1">
    <source>
        <dbReference type="SAM" id="Phobius"/>
    </source>
</evidence>
<dbReference type="OrthoDB" id="20198at2759"/>
<proteinExistence type="predicted"/>
<evidence type="ECO:0008006" key="4">
    <source>
        <dbReference type="Google" id="ProtNLM"/>
    </source>
</evidence>
<keyword evidence="1" id="KW-0812">Transmembrane</keyword>
<dbReference type="EMBL" id="JAAVMX010000005">
    <property type="protein sequence ID" value="KAF4508213.1"/>
    <property type="molecule type" value="Genomic_DNA"/>
</dbReference>
<dbReference type="AlphaFoldDB" id="A0A8H4PPT2"/>
<feature type="transmembrane region" description="Helical" evidence="1">
    <location>
        <begin position="69"/>
        <end position="89"/>
    </location>
</feature>
<dbReference type="GO" id="GO:1990593">
    <property type="term" value="F:nascent polypeptide-associated complex binding"/>
    <property type="evidence" value="ECO:0007669"/>
    <property type="project" value="InterPro"/>
</dbReference>
<evidence type="ECO:0000313" key="3">
    <source>
        <dbReference type="Proteomes" id="UP000557566"/>
    </source>
</evidence>
<keyword evidence="3" id="KW-1185">Reference proteome</keyword>
<keyword evidence="1" id="KW-1133">Transmembrane helix</keyword>
<dbReference type="GO" id="GO:0006626">
    <property type="term" value="P:protein targeting to mitochondrion"/>
    <property type="evidence" value="ECO:0007669"/>
    <property type="project" value="TreeGrafter"/>
</dbReference>
<dbReference type="GO" id="GO:0005741">
    <property type="term" value="C:mitochondrial outer membrane"/>
    <property type="evidence" value="ECO:0007669"/>
    <property type="project" value="InterPro"/>
</dbReference>
<reference evidence="2 3" key="1">
    <citation type="journal article" date="2020" name="Genome Biol. Evol.">
        <title>A new high-quality draft genome assembly of the Chinese cordyceps Ophiocordyceps sinensis.</title>
        <authorList>
            <person name="Shu R."/>
            <person name="Zhang J."/>
            <person name="Meng Q."/>
            <person name="Zhang H."/>
            <person name="Zhou G."/>
            <person name="Li M."/>
            <person name="Wu P."/>
            <person name="Zhao Y."/>
            <person name="Chen C."/>
            <person name="Qin Q."/>
        </authorList>
    </citation>
    <scope>NUCLEOTIDE SEQUENCE [LARGE SCALE GENOMIC DNA]</scope>
    <source>
        <strain evidence="2 3">IOZ07</strain>
    </source>
</reference>
<evidence type="ECO:0000313" key="2">
    <source>
        <dbReference type="EMBL" id="KAF4508213.1"/>
    </source>
</evidence>
<dbReference type="InterPro" id="IPR039454">
    <property type="entry name" value="OM14"/>
</dbReference>
<dbReference type="PANTHER" id="PTHR38402:SF1">
    <property type="entry name" value="MITOCHONDRIAL OUTER MEMBRANE PROTEIN OM14"/>
    <property type="match status" value="1"/>
</dbReference>
<dbReference type="PANTHER" id="PTHR38402">
    <property type="entry name" value="MITOCHONDRIAL OUTER MEMBRANE PROTEIN OM14"/>
    <property type="match status" value="1"/>
</dbReference>
<feature type="transmembrane region" description="Helical" evidence="1">
    <location>
        <begin position="109"/>
        <end position="127"/>
    </location>
</feature>
<keyword evidence="1" id="KW-0472">Membrane</keyword>
<accession>A0A8H4PPT2</accession>